<dbReference type="EMBL" id="RBNJ01019553">
    <property type="protein sequence ID" value="RUS23509.1"/>
    <property type="molecule type" value="Genomic_DNA"/>
</dbReference>
<dbReference type="SUPFAM" id="SSF47923">
    <property type="entry name" value="Ypt/Rab-GAP domain of gyp1p"/>
    <property type="match status" value="1"/>
</dbReference>
<dbReference type="Pfam" id="PF00566">
    <property type="entry name" value="RabGAP-TBC"/>
    <property type="match status" value="1"/>
</dbReference>
<reference evidence="4 5" key="1">
    <citation type="journal article" date="2018" name="New Phytol.">
        <title>Phylogenomics of Endogonaceae and evolution of mycorrhizas within Mucoromycota.</title>
        <authorList>
            <person name="Chang Y."/>
            <person name="Desiro A."/>
            <person name="Na H."/>
            <person name="Sandor L."/>
            <person name="Lipzen A."/>
            <person name="Clum A."/>
            <person name="Barry K."/>
            <person name="Grigoriev I.V."/>
            <person name="Martin F.M."/>
            <person name="Stajich J.E."/>
            <person name="Smith M.E."/>
            <person name="Bonito G."/>
            <person name="Spatafora J.W."/>
        </authorList>
    </citation>
    <scope>NUCLEOTIDE SEQUENCE [LARGE SCALE GENOMIC DNA]</scope>
    <source>
        <strain evidence="4 5">AD002</strain>
    </source>
</reference>
<evidence type="ECO:0000256" key="1">
    <source>
        <dbReference type="ARBA" id="ARBA00022468"/>
    </source>
</evidence>
<gene>
    <name evidence="4" type="ORF">BC938DRAFT_475026</name>
</gene>
<evidence type="ECO:0000313" key="5">
    <source>
        <dbReference type="Proteomes" id="UP000274822"/>
    </source>
</evidence>
<dbReference type="GO" id="GO:0005096">
    <property type="term" value="F:GTPase activator activity"/>
    <property type="evidence" value="ECO:0007669"/>
    <property type="project" value="UniProtKB-KW"/>
</dbReference>
<comment type="caution">
    <text evidence="4">The sequence shown here is derived from an EMBL/GenBank/DDBJ whole genome shotgun (WGS) entry which is preliminary data.</text>
</comment>
<dbReference type="Proteomes" id="UP000274822">
    <property type="component" value="Unassembled WGS sequence"/>
</dbReference>
<accession>A0A433Q121</accession>
<protein>
    <submittedName>
        <fullName evidence="4">Rab-GTPase-TBC domain-containing protein</fullName>
    </submittedName>
</protein>
<dbReference type="PROSITE" id="PS50086">
    <property type="entry name" value="TBC_RABGAP"/>
    <property type="match status" value="1"/>
</dbReference>
<dbReference type="InterPro" id="IPR000195">
    <property type="entry name" value="Rab-GAP-TBC_dom"/>
</dbReference>
<dbReference type="AlphaFoldDB" id="A0A433Q121"/>
<dbReference type="PANTHER" id="PTHR22957:SF502">
    <property type="entry name" value="SMALL G PROTEIN SIGNALING MODULATOR 2-RELATED"/>
    <property type="match status" value="1"/>
</dbReference>
<dbReference type="InterPro" id="IPR035969">
    <property type="entry name" value="Rab-GAP_TBC_sf"/>
</dbReference>
<keyword evidence="5" id="KW-1185">Reference proteome</keyword>
<feature type="domain" description="Rab-GAP TBC" evidence="3">
    <location>
        <begin position="1"/>
        <end position="48"/>
    </location>
</feature>
<evidence type="ECO:0000313" key="4">
    <source>
        <dbReference type="EMBL" id="RUS23509.1"/>
    </source>
</evidence>
<name>A0A433Q121_9FUNG</name>
<feature type="compositionally biased region" description="Basic and acidic residues" evidence="2">
    <location>
        <begin position="177"/>
        <end position="188"/>
    </location>
</feature>
<dbReference type="Gene3D" id="1.10.472.80">
    <property type="entry name" value="Ypt/Rab-GAP domain of gyp1p, domain 3"/>
    <property type="match status" value="1"/>
</dbReference>
<organism evidence="4 5">
    <name type="scientific">Jimgerdemannia flammicorona</name>
    <dbReference type="NCBI Taxonomy" id="994334"/>
    <lineage>
        <taxon>Eukaryota</taxon>
        <taxon>Fungi</taxon>
        <taxon>Fungi incertae sedis</taxon>
        <taxon>Mucoromycota</taxon>
        <taxon>Mucoromycotina</taxon>
        <taxon>Endogonomycetes</taxon>
        <taxon>Endogonales</taxon>
        <taxon>Endogonaceae</taxon>
        <taxon>Jimgerdemannia</taxon>
    </lineage>
</organism>
<keyword evidence="1" id="KW-0343">GTPase activation</keyword>
<dbReference type="PANTHER" id="PTHR22957">
    <property type="entry name" value="TBC1 DOMAIN FAMILY MEMBER GTPASE-ACTIVATING PROTEIN"/>
    <property type="match status" value="1"/>
</dbReference>
<proteinExistence type="predicted"/>
<evidence type="ECO:0000259" key="3">
    <source>
        <dbReference type="PROSITE" id="PS50086"/>
    </source>
</evidence>
<feature type="region of interest" description="Disordered" evidence="2">
    <location>
        <begin position="160"/>
        <end position="188"/>
    </location>
</feature>
<sequence>MDPRLYAHLERTESFNLFFCFRWLLIWFKREFGWDDIMRLWEVLWTDHLNREFHLFVALAILDKHRNVIMDHLTQFDEILKYINDLAQNIDLEETLQCAEILHVQFRRRVEAVEKRRKELDEELSKRAVWTNEEKRRNVEEEKARLPIISEGLRELMGVDETGKGKTVENGLRRRGTKDEVVGRTQDA</sequence>
<evidence type="ECO:0000256" key="2">
    <source>
        <dbReference type="SAM" id="MobiDB-lite"/>
    </source>
</evidence>